<dbReference type="PANTHER" id="PTHR24320">
    <property type="entry name" value="RETINOL DEHYDROGENASE"/>
    <property type="match status" value="1"/>
</dbReference>
<dbReference type="GO" id="GO:0016491">
    <property type="term" value="F:oxidoreductase activity"/>
    <property type="evidence" value="ECO:0007669"/>
    <property type="project" value="UniProtKB-KW"/>
</dbReference>
<organism evidence="4 5">
    <name type="scientific">Cudoniella acicularis</name>
    <dbReference type="NCBI Taxonomy" id="354080"/>
    <lineage>
        <taxon>Eukaryota</taxon>
        <taxon>Fungi</taxon>
        <taxon>Dikarya</taxon>
        <taxon>Ascomycota</taxon>
        <taxon>Pezizomycotina</taxon>
        <taxon>Leotiomycetes</taxon>
        <taxon>Helotiales</taxon>
        <taxon>Tricladiaceae</taxon>
        <taxon>Cudoniella</taxon>
    </lineage>
</organism>
<keyword evidence="2" id="KW-0521">NADP</keyword>
<name>A0A8H4RPR3_9HELO</name>
<evidence type="ECO:0000313" key="4">
    <source>
        <dbReference type="EMBL" id="KAF4633166.1"/>
    </source>
</evidence>
<keyword evidence="3" id="KW-0560">Oxidoreductase</keyword>
<dbReference type="Gene3D" id="3.40.50.720">
    <property type="entry name" value="NAD(P)-binding Rossmann-like Domain"/>
    <property type="match status" value="1"/>
</dbReference>
<gene>
    <name evidence="4" type="ORF">G7Y89_g4958</name>
</gene>
<dbReference type="InterPro" id="IPR002347">
    <property type="entry name" value="SDR_fam"/>
</dbReference>
<dbReference type="PRINTS" id="PR00081">
    <property type="entry name" value="GDHRDH"/>
</dbReference>
<dbReference type="Pfam" id="PF00106">
    <property type="entry name" value="adh_short"/>
    <property type="match status" value="1"/>
</dbReference>
<evidence type="ECO:0000256" key="1">
    <source>
        <dbReference type="ARBA" id="ARBA00006484"/>
    </source>
</evidence>
<dbReference type="InterPro" id="IPR036291">
    <property type="entry name" value="NAD(P)-bd_dom_sf"/>
</dbReference>
<comment type="similarity">
    <text evidence="1">Belongs to the short-chain dehydrogenases/reductases (SDR) family.</text>
</comment>
<evidence type="ECO:0008006" key="6">
    <source>
        <dbReference type="Google" id="ProtNLM"/>
    </source>
</evidence>
<reference evidence="4 5" key="1">
    <citation type="submission" date="2020-03" db="EMBL/GenBank/DDBJ databases">
        <title>Draft Genome Sequence of Cudoniella acicularis.</title>
        <authorList>
            <person name="Buettner E."/>
            <person name="Kellner H."/>
        </authorList>
    </citation>
    <scope>NUCLEOTIDE SEQUENCE [LARGE SCALE GENOMIC DNA]</scope>
    <source>
        <strain evidence="4 5">DSM 108380</strain>
    </source>
</reference>
<sequence>MLYGLLSHSPVSFDTQKDIPDLTGKVIAITGGNAGIGAEIVLRLSSHNPAHIYILSRNAETTATTISSFRIFIKNCCPLTHIPLDLSDLSSVRTCAETLKTLTKRLDILFLNAGIMLPPPGLTKQGYDLQFGTNHLGHFLLANLLLPTLLSTAQSQSQSQSQTPNSDSDVRIIVLSSIGQLFTLHKGLSFPTLKTPGSSFLPENLYRYARIRELHAWLFIRELLVPGYGRKFLVSRAAGDGLLSGGVWVGERIPVVGFQSVEEGARNPLWAATAPVAARDSSNKEEKTTGQVKPGEFYTPIGVEGSGTWASQDMELASKLWEWSAKEVEGYL</sequence>
<dbReference type="SUPFAM" id="SSF51735">
    <property type="entry name" value="NAD(P)-binding Rossmann-fold domains"/>
    <property type="match status" value="1"/>
</dbReference>
<dbReference type="AlphaFoldDB" id="A0A8H4RPR3"/>
<dbReference type="PANTHER" id="PTHR24320:SF282">
    <property type="entry name" value="WW DOMAIN-CONTAINING OXIDOREDUCTASE"/>
    <property type="match status" value="1"/>
</dbReference>
<protein>
    <recommendedName>
        <fullName evidence="6">NAD(P)-binding protein</fullName>
    </recommendedName>
</protein>
<evidence type="ECO:0000256" key="2">
    <source>
        <dbReference type="ARBA" id="ARBA00022857"/>
    </source>
</evidence>
<dbReference type="EMBL" id="JAAMPI010000283">
    <property type="protein sequence ID" value="KAF4633166.1"/>
    <property type="molecule type" value="Genomic_DNA"/>
</dbReference>
<accession>A0A8H4RPR3</accession>
<dbReference type="OrthoDB" id="191139at2759"/>
<dbReference type="Proteomes" id="UP000566819">
    <property type="component" value="Unassembled WGS sequence"/>
</dbReference>
<keyword evidence="5" id="KW-1185">Reference proteome</keyword>
<evidence type="ECO:0000256" key="3">
    <source>
        <dbReference type="ARBA" id="ARBA00023002"/>
    </source>
</evidence>
<evidence type="ECO:0000313" key="5">
    <source>
        <dbReference type="Proteomes" id="UP000566819"/>
    </source>
</evidence>
<proteinExistence type="inferred from homology"/>
<comment type="caution">
    <text evidence="4">The sequence shown here is derived from an EMBL/GenBank/DDBJ whole genome shotgun (WGS) entry which is preliminary data.</text>
</comment>